<feature type="non-terminal residue" evidence="1">
    <location>
        <position position="1"/>
    </location>
</feature>
<accession>A0A0K2T243</accession>
<reference evidence="1" key="1">
    <citation type="submission" date="2014-05" db="EMBL/GenBank/DDBJ databases">
        <authorList>
            <person name="Chronopoulou M."/>
        </authorList>
    </citation>
    <scope>NUCLEOTIDE SEQUENCE</scope>
    <source>
        <tissue evidence="1">Whole organism</tissue>
    </source>
</reference>
<dbReference type="AlphaFoldDB" id="A0A0K2T243"/>
<sequence length="38" mass="4610">LYAVIINEYINKDINKQLYQSVKNNEKKVVTKYLFNNF</sequence>
<protein>
    <submittedName>
        <fullName evidence="1">Uncharacterized protein</fullName>
    </submittedName>
</protein>
<dbReference type="EMBL" id="HACA01002494">
    <property type="protein sequence ID" value="CDW19855.1"/>
    <property type="molecule type" value="Transcribed_RNA"/>
</dbReference>
<proteinExistence type="predicted"/>
<evidence type="ECO:0000313" key="1">
    <source>
        <dbReference type="EMBL" id="CDW19855.1"/>
    </source>
</evidence>
<organism evidence="1">
    <name type="scientific">Lepeophtheirus salmonis</name>
    <name type="common">Salmon louse</name>
    <name type="synonym">Caligus salmonis</name>
    <dbReference type="NCBI Taxonomy" id="72036"/>
    <lineage>
        <taxon>Eukaryota</taxon>
        <taxon>Metazoa</taxon>
        <taxon>Ecdysozoa</taxon>
        <taxon>Arthropoda</taxon>
        <taxon>Crustacea</taxon>
        <taxon>Multicrustacea</taxon>
        <taxon>Hexanauplia</taxon>
        <taxon>Copepoda</taxon>
        <taxon>Siphonostomatoida</taxon>
        <taxon>Caligidae</taxon>
        <taxon>Lepeophtheirus</taxon>
    </lineage>
</organism>
<name>A0A0K2T243_LEPSM</name>